<organism evidence="6 8">
    <name type="scientific">Claviceps arundinis</name>
    <dbReference type="NCBI Taxonomy" id="1623583"/>
    <lineage>
        <taxon>Eukaryota</taxon>
        <taxon>Fungi</taxon>
        <taxon>Dikarya</taxon>
        <taxon>Ascomycota</taxon>
        <taxon>Pezizomycotina</taxon>
        <taxon>Sordariomycetes</taxon>
        <taxon>Hypocreomycetidae</taxon>
        <taxon>Hypocreales</taxon>
        <taxon>Clavicipitaceae</taxon>
        <taxon>Claviceps</taxon>
    </lineage>
</organism>
<keyword evidence="2" id="KW-0274">FAD</keyword>
<evidence type="ECO:0000259" key="4">
    <source>
        <dbReference type="Pfam" id="PF01494"/>
    </source>
</evidence>
<dbReference type="Gene3D" id="3.50.50.60">
    <property type="entry name" value="FAD/NAD(P)-binding domain"/>
    <property type="match status" value="1"/>
</dbReference>
<comment type="caution">
    <text evidence="6">The sequence shown here is derived from an EMBL/GenBank/DDBJ whole genome shotgun (WGS) entry which is preliminary data.</text>
</comment>
<evidence type="ECO:0000313" key="5">
    <source>
        <dbReference type="EMBL" id="KAG5966373.1"/>
    </source>
</evidence>
<dbReference type="InterPro" id="IPR051704">
    <property type="entry name" value="FAD_aromatic-hydroxylase"/>
</dbReference>
<dbReference type="PRINTS" id="PR00420">
    <property type="entry name" value="RNGMNOXGNASE"/>
</dbReference>
<dbReference type="InterPro" id="IPR036188">
    <property type="entry name" value="FAD/NAD-bd_sf"/>
</dbReference>
<dbReference type="AlphaFoldDB" id="A0A9P7MYJ0"/>
<keyword evidence="3" id="KW-0560">Oxidoreductase</keyword>
<dbReference type="Gene3D" id="3.30.9.10">
    <property type="entry name" value="D-Amino Acid Oxidase, subunit A, domain 2"/>
    <property type="match status" value="1"/>
</dbReference>
<evidence type="ECO:0000313" key="7">
    <source>
        <dbReference type="Proteomes" id="UP000742024"/>
    </source>
</evidence>
<dbReference type="SUPFAM" id="SSF51905">
    <property type="entry name" value="FAD/NAD(P)-binding domain"/>
    <property type="match status" value="1"/>
</dbReference>
<dbReference type="Proteomes" id="UP000742024">
    <property type="component" value="Unassembled WGS sequence"/>
</dbReference>
<dbReference type="OrthoDB" id="655030at2759"/>
<dbReference type="EMBL" id="SRPR01000021">
    <property type="protein sequence ID" value="KAG5966373.1"/>
    <property type="molecule type" value="Genomic_DNA"/>
</dbReference>
<keyword evidence="7" id="KW-1185">Reference proteome</keyword>
<dbReference type="InterPro" id="IPR002938">
    <property type="entry name" value="FAD-bd"/>
</dbReference>
<evidence type="ECO:0000256" key="1">
    <source>
        <dbReference type="ARBA" id="ARBA00022630"/>
    </source>
</evidence>
<feature type="domain" description="FAD-binding" evidence="4">
    <location>
        <begin position="8"/>
        <end position="357"/>
    </location>
</feature>
<dbReference type="Pfam" id="PF01494">
    <property type="entry name" value="FAD_binding_3"/>
    <property type="match status" value="1"/>
</dbReference>
<evidence type="ECO:0000256" key="2">
    <source>
        <dbReference type="ARBA" id="ARBA00022827"/>
    </source>
</evidence>
<proteinExistence type="predicted"/>
<sequence length="426" mass="46988">MSNQKPLKILIAGAGIAGPSLAFWLQRLGHSVTIIERWSSVRTGGQQIDIRGQGIEAMERMGIIQDVRQHVVDEAGVDIVDHNGKSIIFFPRYEAGGKHQAVSSEYEIMRGDLCHILYDRTKDKVVYKFGLSVQGFEDKGHAVSVTLSDGSTADCDLLVGADGQNSRIRRALNKDMGGDEQFIQSTGVFTCYYSIKREAEDKNRATCCFETGQRCIMTRWHSPHLGQVYLMTMAPGHQAEMKEALTKDVEAQKDVFTDMFRTAGYKQTSRLLDAMKMTDDFYANEVVHVLDNAWSKGRVVLLGDAAFCPSSMSGMGTSAAMVGAYILAGEIARCSGGDCEVEAALARYSATLHPYIDKIPKPNPGLAWMIPQSATGLKALNFALGLANKCNLPKLIQWFTAPDKDEWVMPWYQELHVGEEAVSVVK</sequence>
<dbReference type="Proteomes" id="UP000784919">
    <property type="component" value="Unassembled WGS sequence"/>
</dbReference>
<name>A0A9P7MYJ0_9HYPO</name>
<keyword evidence="1" id="KW-0285">Flavoprotein</keyword>
<evidence type="ECO:0000313" key="6">
    <source>
        <dbReference type="EMBL" id="KAG5973235.1"/>
    </source>
</evidence>
<reference evidence="6 7" key="1">
    <citation type="journal article" date="2020" name="bioRxiv">
        <title>Whole genome comparisons of ergot fungi reveals the divergence and evolution of species within the genus Claviceps are the result of varying mechanisms driving genome evolution and host range expansion.</title>
        <authorList>
            <person name="Wyka S.A."/>
            <person name="Mondo S.J."/>
            <person name="Liu M."/>
            <person name="Dettman J."/>
            <person name="Nalam V."/>
            <person name="Broders K.D."/>
        </authorList>
    </citation>
    <scope>NUCLEOTIDE SEQUENCE</scope>
    <source>
        <strain evidence="6">CCC 1102</strain>
        <strain evidence="5 7">LM583</strain>
    </source>
</reference>
<dbReference type="GO" id="GO:0016491">
    <property type="term" value="F:oxidoreductase activity"/>
    <property type="evidence" value="ECO:0007669"/>
    <property type="project" value="UniProtKB-KW"/>
</dbReference>
<dbReference type="GO" id="GO:0071949">
    <property type="term" value="F:FAD binding"/>
    <property type="evidence" value="ECO:0007669"/>
    <property type="project" value="InterPro"/>
</dbReference>
<evidence type="ECO:0000256" key="3">
    <source>
        <dbReference type="ARBA" id="ARBA00023002"/>
    </source>
</evidence>
<dbReference type="PANTHER" id="PTHR46865:SF7">
    <property type="entry name" value="MONOOXYGENASE, PUTATIVE (AFU_ORTHOLOGUE AFUA_8G07040)-RELATED"/>
    <property type="match status" value="1"/>
</dbReference>
<dbReference type="EMBL" id="SRPS01000036">
    <property type="protein sequence ID" value="KAG5973235.1"/>
    <property type="molecule type" value="Genomic_DNA"/>
</dbReference>
<evidence type="ECO:0000313" key="8">
    <source>
        <dbReference type="Proteomes" id="UP000784919"/>
    </source>
</evidence>
<protein>
    <recommendedName>
        <fullName evidence="4">FAD-binding domain-containing protein</fullName>
    </recommendedName>
</protein>
<gene>
    <name evidence="6" type="ORF">E4U56_005229</name>
    <name evidence="5" type="ORF">E4U57_002685</name>
</gene>
<accession>A0A9P7MYJ0</accession>
<dbReference type="PANTHER" id="PTHR46865">
    <property type="entry name" value="OXIDOREDUCTASE-RELATED"/>
    <property type="match status" value="1"/>
</dbReference>